<protein>
    <recommendedName>
        <fullName evidence="4">PTS EIIB type-3 domain-containing protein</fullName>
    </recommendedName>
</protein>
<accession>A0A133KFA9</accession>
<dbReference type="OrthoDB" id="9808134at2"/>
<dbReference type="EMBL" id="LRPM01000030">
    <property type="protein sequence ID" value="KWZ78247.1"/>
    <property type="molecule type" value="Genomic_DNA"/>
</dbReference>
<evidence type="ECO:0008006" key="4">
    <source>
        <dbReference type="Google" id="ProtNLM"/>
    </source>
</evidence>
<dbReference type="AlphaFoldDB" id="A0A133KFA9"/>
<dbReference type="PATRIC" id="fig|33036.3.peg.838"/>
<dbReference type="RefSeq" id="WP_004837170.1">
    <property type="nucleotide sequence ID" value="NZ_CAMPNK010000031.1"/>
</dbReference>
<proteinExistence type="predicted"/>
<evidence type="ECO:0000313" key="3">
    <source>
        <dbReference type="Proteomes" id="UP000070383"/>
    </source>
</evidence>
<dbReference type="STRING" id="33036.HMPREF3200_00845"/>
<dbReference type="SUPFAM" id="SSF52794">
    <property type="entry name" value="PTS system IIB component-like"/>
    <property type="match status" value="1"/>
</dbReference>
<keyword evidence="1" id="KW-0808">Transferase</keyword>
<dbReference type="InterPro" id="IPR036095">
    <property type="entry name" value="PTS_EIIB-like_sf"/>
</dbReference>
<dbReference type="GO" id="GO:0008982">
    <property type="term" value="F:protein-N(PI)-phosphohistidine-sugar phosphotransferase activity"/>
    <property type="evidence" value="ECO:0007669"/>
    <property type="project" value="InterPro"/>
</dbReference>
<sequence>MSVKKKILIIAETGISAELFKEKFQHFIDISKSCAYVELTSLNDFVDRLNKEKYTHILVAPNAHILENHIKEYLRRVDSTDTKVELISETDYLTMNVERIMLDQL</sequence>
<dbReference type="Gene3D" id="3.40.50.2300">
    <property type="match status" value="1"/>
</dbReference>
<keyword evidence="3" id="KW-1185">Reference proteome</keyword>
<evidence type="ECO:0000313" key="2">
    <source>
        <dbReference type="EMBL" id="KWZ78247.1"/>
    </source>
</evidence>
<dbReference type="Proteomes" id="UP000070383">
    <property type="component" value="Unassembled WGS sequence"/>
</dbReference>
<comment type="caution">
    <text evidence="2">The sequence shown here is derived from an EMBL/GenBank/DDBJ whole genome shotgun (WGS) entry which is preliminary data.</text>
</comment>
<dbReference type="GO" id="GO:0009401">
    <property type="term" value="P:phosphoenolpyruvate-dependent sugar phosphotransferase system"/>
    <property type="evidence" value="ECO:0007669"/>
    <property type="project" value="InterPro"/>
</dbReference>
<gene>
    <name evidence="2" type="ORF">HMPREF3200_00845</name>
</gene>
<evidence type="ECO:0000256" key="1">
    <source>
        <dbReference type="ARBA" id="ARBA00022679"/>
    </source>
</evidence>
<reference evidence="3" key="1">
    <citation type="submission" date="2016-01" db="EMBL/GenBank/DDBJ databases">
        <authorList>
            <person name="Mitreva M."/>
            <person name="Pepin K.H."/>
            <person name="Mihindukulasuriya K.A."/>
            <person name="Fulton R."/>
            <person name="Fronick C."/>
            <person name="O'Laughlin M."/>
            <person name="Miner T."/>
            <person name="Herter B."/>
            <person name="Rosa B.A."/>
            <person name="Cordes M."/>
            <person name="Tomlinson C."/>
            <person name="Wollam A."/>
            <person name="Palsikar V.B."/>
            <person name="Mardis E.R."/>
            <person name="Wilson R.K."/>
        </authorList>
    </citation>
    <scope>NUCLEOTIDE SEQUENCE [LARGE SCALE GENOMIC DNA]</scope>
    <source>
        <strain evidence="3">MJR8151</strain>
    </source>
</reference>
<name>A0A133KFA9_9FIRM</name>
<organism evidence="2 3">
    <name type="scientific">Anaerococcus tetradius</name>
    <dbReference type="NCBI Taxonomy" id="33036"/>
    <lineage>
        <taxon>Bacteria</taxon>
        <taxon>Bacillati</taxon>
        <taxon>Bacillota</taxon>
        <taxon>Tissierellia</taxon>
        <taxon>Tissierellales</taxon>
        <taxon>Peptoniphilaceae</taxon>
        <taxon>Anaerococcus</taxon>
    </lineage>
</organism>